<dbReference type="RefSeq" id="WP_184666493.1">
    <property type="nucleotide sequence ID" value="NZ_BAABAI010000034.1"/>
</dbReference>
<name>A0A7W7SZJ2_9PSEU</name>
<gene>
    <name evidence="2" type="ORF">F4559_001104</name>
</gene>
<evidence type="ECO:0000313" key="3">
    <source>
        <dbReference type="Proteomes" id="UP000542674"/>
    </source>
</evidence>
<protein>
    <submittedName>
        <fullName evidence="2">Uncharacterized protein</fullName>
    </submittedName>
</protein>
<accession>A0A7W7SZJ2</accession>
<proteinExistence type="predicted"/>
<dbReference type="Proteomes" id="UP000542674">
    <property type="component" value="Unassembled WGS sequence"/>
</dbReference>
<organism evidence="2 3">
    <name type="scientific">Saccharothrix violaceirubra</name>
    <dbReference type="NCBI Taxonomy" id="413306"/>
    <lineage>
        <taxon>Bacteria</taxon>
        <taxon>Bacillati</taxon>
        <taxon>Actinomycetota</taxon>
        <taxon>Actinomycetes</taxon>
        <taxon>Pseudonocardiales</taxon>
        <taxon>Pseudonocardiaceae</taxon>
        <taxon>Saccharothrix</taxon>
    </lineage>
</organism>
<sequence>MSATVRLSCDCGDDCGLHTTVTTDTPWSARVVAQDAGWSCDTLPGGTTIDLAPGHTLPTEADTGYTPDTGIPGDVGHLTDRYGRPWTRRGTRWQNTDGGWLTVASEHDLLREDGPLRDRVPDDDEPAATAIPDWVRNHAAFAEGDPA</sequence>
<keyword evidence="3" id="KW-1185">Reference proteome</keyword>
<feature type="region of interest" description="Disordered" evidence="1">
    <location>
        <begin position="45"/>
        <end position="96"/>
    </location>
</feature>
<evidence type="ECO:0000256" key="1">
    <source>
        <dbReference type="SAM" id="MobiDB-lite"/>
    </source>
</evidence>
<dbReference type="EMBL" id="JACHJS010000001">
    <property type="protein sequence ID" value="MBB4963745.1"/>
    <property type="molecule type" value="Genomic_DNA"/>
</dbReference>
<evidence type="ECO:0000313" key="2">
    <source>
        <dbReference type="EMBL" id="MBB4963745.1"/>
    </source>
</evidence>
<comment type="caution">
    <text evidence="2">The sequence shown here is derived from an EMBL/GenBank/DDBJ whole genome shotgun (WGS) entry which is preliminary data.</text>
</comment>
<reference evidence="2 3" key="1">
    <citation type="submission" date="2020-08" db="EMBL/GenBank/DDBJ databases">
        <title>Sequencing the genomes of 1000 actinobacteria strains.</title>
        <authorList>
            <person name="Klenk H.-P."/>
        </authorList>
    </citation>
    <scope>NUCLEOTIDE SEQUENCE [LARGE SCALE GENOMIC DNA]</scope>
    <source>
        <strain evidence="2 3">DSM 45084</strain>
    </source>
</reference>
<dbReference type="AlphaFoldDB" id="A0A7W7SZJ2"/>